<feature type="domain" description="Protein kinase" evidence="12">
    <location>
        <begin position="457"/>
        <end position="740"/>
    </location>
</feature>
<evidence type="ECO:0000256" key="7">
    <source>
        <dbReference type="ARBA" id="ARBA00049014"/>
    </source>
</evidence>
<comment type="catalytic activity">
    <reaction evidence="8">
        <text>L-threonyl-[protein] + ATP = O-phospho-L-threonyl-[protein] + ADP + H(+)</text>
        <dbReference type="Rhea" id="RHEA:46608"/>
        <dbReference type="Rhea" id="RHEA-COMP:11060"/>
        <dbReference type="Rhea" id="RHEA-COMP:11605"/>
        <dbReference type="ChEBI" id="CHEBI:15378"/>
        <dbReference type="ChEBI" id="CHEBI:30013"/>
        <dbReference type="ChEBI" id="CHEBI:30616"/>
        <dbReference type="ChEBI" id="CHEBI:61977"/>
        <dbReference type="ChEBI" id="CHEBI:456216"/>
        <dbReference type="EC" id="2.7.12.2"/>
    </reaction>
</comment>
<keyword evidence="3" id="KW-0418">Kinase</keyword>
<dbReference type="PROSITE" id="PS50011">
    <property type="entry name" value="PROTEIN_KINASE_DOM"/>
    <property type="match status" value="1"/>
</dbReference>
<evidence type="ECO:0000256" key="6">
    <source>
        <dbReference type="ARBA" id="ARBA00038999"/>
    </source>
</evidence>
<feature type="region of interest" description="Disordered" evidence="11">
    <location>
        <begin position="514"/>
        <end position="537"/>
    </location>
</feature>
<dbReference type="Pfam" id="PF00069">
    <property type="entry name" value="Pkinase"/>
    <property type="match status" value="1"/>
</dbReference>
<comment type="caution">
    <text evidence="13">The sequence shown here is derived from an EMBL/GenBank/DDBJ whole genome shotgun (WGS) entry which is preliminary data.</text>
</comment>
<dbReference type="PANTHER" id="PTHR48013:SF9">
    <property type="entry name" value="DUAL SPECIFICITY MITOGEN-ACTIVATED PROTEIN KINASE KINASE 5"/>
    <property type="match status" value="1"/>
</dbReference>
<comment type="catalytic activity">
    <reaction evidence="7">
        <text>L-seryl-[protein] + ATP = O-phospho-L-seryl-[protein] + ADP + H(+)</text>
        <dbReference type="Rhea" id="RHEA:17989"/>
        <dbReference type="Rhea" id="RHEA-COMP:9863"/>
        <dbReference type="Rhea" id="RHEA-COMP:11604"/>
        <dbReference type="ChEBI" id="CHEBI:15378"/>
        <dbReference type="ChEBI" id="CHEBI:29999"/>
        <dbReference type="ChEBI" id="CHEBI:30616"/>
        <dbReference type="ChEBI" id="CHEBI:83421"/>
        <dbReference type="ChEBI" id="CHEBI:456216"/>
        <dbReference type="EC" id="2.7.12.2"/>
    </reaction>
</comment>
<name>A0ABN8D6G5_9STRA</name>
<dbReference type="SMART" id="SM00220">
    <property type="entry name" value="S_TKc"/>
    <property type="match status" value="1"/>
</dbReference>
<dbReference type="PANTHER" id="PTHR48013">
    <property type="entry name" value="DUAL SPECIFICITY MITOGEN-ACTIVATED PROTEIN KINASE KINASE 5-RELATED"/>
    <property type="match status" value="1"/>
</dbReference>
<dbReference type="InterPro" id="IPR011009">
    <property type="entry name" value="Kinase-like_dom_sf"/>
</dbReference>
<evidence type="ECO:0000256" key="5">
    <source>
        <dbReference type="ARBA" id="ARBA00038035"/>
    </source>
</evidence>
<dbReference type="PROSITE" id="PS00108">
    <property type="entry name" value="PROTEIN_KINASE_ST"/>
    <property type="match status" value="1"/>
</dbReference>
<organism evidence="13 14">
    <name type="scientific">Peronospora belbahrii</name>
    <dbReference type="NCBI Taxonomy" id="622444"/>
    <lineage>
        <taxon>Eukaryota</taxon>
        <taxon>Sar</taxon>
        <taxon>Stramenopiles</taxon>
        <taxon>Oomycota</taxon>
        <taxon>Peronosporomycetes</taxon>
        <taxon>Peronosporales</taxon>
        <taxon>Peronosporaceae</taxon>
        <taxon>Peronospora</taxon>
    </lineage>
</organism>
<keyword evidence="2 10" id="KW-0547">Nucleotide-binding</keyword>
<feature type="compositionally biased region" description="Polar residues" evidence="11">
    <location>
        <begin position="380"/>
        <end position="393"/>
    </location>
</feature>
<evidence type="ECO:0000256" key="10">
    <source>
        <dbReference type="PROSITE-ProRule" id="PRU10141"/>
    </source>
</evidence>
<dbReference type="SUPFAM" id="SSF56112">
    <property type="entry name" value="Protein kinase-like (PK-like)"/>
    <property type="match status" value="1"/>
</dbReference>
<feature type="compositionally biased region" description="Basic residues" evidence="11">
    <location>
        <begin position="522"/>
        <end position="532"/>
    </location>
</feature>
<comment type="similarity">
    <text evidence="5">Belongs to the protein kinase superfamily. STE Ser/Thr protein kinase family. MAP kinase kinase subfamily.</text>
</comment>
<keyword evidence="1" id="KW-0808">Transferase</keyword>
<evidence type="ECO:0000256" key="2">
    <source>
        <dbReference type="ARBA" id="ARBA00022741"/>
    </source>
</evidence>
<evidence type="ECO:0000256" key="11">
    <source>
        <dbReference type="SAM" id="MobiDB-lite"/>
    </source>
</evidence>
<dbReference type="EMBL" id="CAKLCB010000358">
    <property type="protein sequence ID" value="CAH0520428.1"/>
    <property type="molecule type" value="Genomic_DNA"/>
</dbReference>
<feature type="region of interest" description="Disordered" evidence="11">
    <location>
        <begin position="379"/>
        <end position="428"/>
    </location>
</feature>
<evidence type="ECO:0000313" key="14">
    <source>
        <dbReference type="Proteomes" id="UP001158986"/>
    </source>
</evidence>
<proteinExistence type="inferred from homology"/>
<dbReference type="InterPro" id="IPR017441">
    <property type="entry name" value="Protein_kinase_ATP_BS"/>
</dbReference>
<sequence length="920" mass="103069">MPEEGSNHHHHHTQQHQTNRHVSKPVGDRETFASRIDPSILLSSLTSTTSHRRDLLDGSIEEISRQTLMEQFRKRGRVESAHNEQLTWTNMKEKRDQEVGNKTAVELHSSFIDTTTRAAVLQTGDAVHHTTTIWIEKYTMMKRPQSAPNVTKQADDKVIARIFPDICPRELRIAEVKSWKCPWMNREYPILEDRETTSVLLQHTQENEVLLPPVAEDKMPSVLETLSSPHAQEDVSASVPTTDSENECCHPTDFGDEVETMGSATKELDSEIELLTKQLFLEDKEPQPLALPQSTEWSVVVGTPPPVSTPRSRAPLWKAVESAKKVVASNCARKRPQLRLKLEDMPTPQQAEERAQRAATRLIAKRDAMEVAMIAAAASSGLSTPASGPSAAQQAMMKLSFSSDSDSGLQSPNDSERHSTGSAYSPNHGMFTTKSVAVSEAGISSPDAACLHLQENLERVQEVGRGASGVVYKAIHIPTLKVVAVKDVPVYGRGQRRQMVRELHALYSNLVPMANNDSPMPQKKHLPTRKSTGKPTAKPSPYIVSFYDAFVDRPKNSICMVMEYMSTGSLQDIVLRGGCQNERVLARLATGVLHGLSHIHKKRMVHRDIKPHNLLTNRQGDVKISDFGLARTLNDTSTTTKTFVGTLLYMAPERIGGGAYSYPSDVWSFGLAMISVALGRYPLPTQDGFFGLVDSVANKQCLKMPVDMYSEDCCSFVDQCLTLDPDERPSADALLQHPFIYKYTAEETLAEWTSFIDRVHLSKERGSELESLGDAVYRHMYEHSVKFSQLPQSEHGVSFVSQATPMFSRRRISLQPVQMSLQLGLANYLDMPVHLVYEKFEEKRCYYNDKLLEDYCYSPQSWTASPGISRRQQFGIGADSPRRTPREKGSFWRKLQESMAKLGNIKRKKERKRGRTSAVL</sequence>
<dbReference type="Gene3D" id="3.30.200.20">
    <property type="entry name" value="Phosphorylase Kinase, domain 1"/>
    <property type="match status" value="1"/>
</dbReference>
<accession>A0ABN8D6G5</accession>
<keyword evidence="4 10" id="KW-0067">ATP-binding</keyword>
<evidence type="ECO:0000313" key="13">
    <source>
        <dbReference type="EMBL" id="CAH0520428.1"/>
    </source>
</evidence>
<dbReference type="Proteomes" id="UP001158986">
    <property type="component" value="Unassembled WGS sequence"/>
</dbReference>
<evidence type="ECO:0000256" key="4">
    <source>
        <dbReference type="ARBA" id="ARBA00022840"/>
    </source>
</evidence>
<dbReference type="InterPro" id="IPR008271">
    <property type="entry name" value="Ser/Thr_kinase_AS"/>
</dbReference>
<dbReference type="Gene3D" id="1.10.510.10">
    <property type="entry name" value="Transferase(Phosphotransferase) domain 1"/>
    <property type="match status" value="1"/>
</dbReference>
<evidence type="ECO:0000256" key="1">
    <source>
        <dbReference type="ARBA" id="ARBA00022679"/>
    </source>
</evidence>
<protein>
    <recommendedName>
        <fullName evidence="6">mitogen-activated protein kinase kinase</fullName>
        <ecNumber evidence="6">2.7.12.2</ecNumber>
    </recommendedName>
</protein>
<reference evidence="13 14" key="1">
    <citation type="submission" date="2021-11" db="EMBL/GenBank/DDBJ databases">
        <authorList>
            <person name="Islam A."/>
            <person name="Islam S."/>
            <person name="Flora M.S."/>
            <person name="Rahman M."/>
            <person name="Ziaur R.M."/>
            <person name="Epstein J.H."/>
            <person name="Hassan M."/>
            <person name="Klassen M."/>
            <person name="Woodard K."/>
            <person name="Webb A."/>
            <person name="Webby R.J."/>
            <person name="El Zowalaty M.E."/>
        </authorList>
    </citation>
    <scope>NUCLEOTIDE SEQUENCE [LARGE SCALE GENOMIC DNA]</scope>
    <source>
        <strain evidence="13">Pbs1</strain>
    </source>
</reference>
<evidence type="ECO:0000256" key="3">
    <source>
        <dbReference type="ARBA" id="ARBA00022777"/>
    </source>
</evidence>
<evidence type="ECO:0000256" key="9">
    <source>
        <dbReference type="ARBA" id="ARBA00051693"/>
    </source>
</evidence>
<feature type="compositionally biased region" description="Basic residues" evidence="11">
    <location>
        <begin position="8"/>
        <end position="23"/>
    </location>
</feature>
<comment type="catalytic activity">
    <reaction evidence="9">
        <text>L-tyrosyl-[protein] + ATP = O-phospho-L-tyrosyl-[protein] + ADP + H(+)</text>
        <dbReference type="Rhea" id="RHEA:10596"/>
        <dbReference type="Rhea" id="RHEA-COMP:10136"/>
        <dbReference type="Rhea" id="RHEA-COMP:20101"/>
        <dbReference type="ChEBI" id="CHEBI:15378"/>
        <dbReference type="ChEBI" id="CHEBI:30616"/>
        <dbReference type="ChEBI" id="CHEBI:46858"/>
        <dbReference type="ChEBI" id="CHEBI:61978"/>
        <dbReference type="ChEBI" id="CHEBI:456216"/>
        <dbReference type="EC" id="2.7.12.2"/>
    </reaction>
</comment>
<evidence type="ECO:0000256" key="8">
    <source>
        <dbReference type="ARBA" id="ARBA00049299"/>
    </source>
</evidence>
<dbReference type="PROSITE" id="PS00107">
    <property type="entry name" value="PROTEIN_KINASE_ATP"/>
    <property type="match status" value="1"/>
</dbReference>
<feature type="region of interest" description="Disordered" evidence="11">
    <location>
        <begin position="1"/>
        <end position="26"/>
    </location>
</feature>
<dbReference type="InterPro" id="IPR000719">
    <property type="entry name" value="Prot_kinase_dom"/>
</dbReference>
<keyword evidence="14" id="KW-1185">Reference proteome</keyword>
<evidence type="ECO:0000259" key="12">
    <source>
        <dbReference type="PROSITE" id="PS50011"/>
    </source>
</evidence>
<feature type="binding site" evidence="10">
    <location>
        <position position="486"/>
    </location>
    <ligand>
        <name>ATP</name>
        <dbReference type="ChEBI" id="CHEBI:30616"/>
    </ligand>
</feature>
<dbReference type="EC" id="2.7.12.2" evidence="6"/>
<gene>
    <name evidence="13" type="ORF">PBS001_LOCUS6908</name>
</gene>